<dbReference type="GO" id="GO:0070402">
    <property type="term" value="F:NADPH binding"/>
    <property type="evidence" value="ECO:0007669"/>
    <property type="project" value="InterPro"/>
</dbReference>
<reference evidence="15" key="1">
    <citation type="submission" date="2018-06" db="EMBL/GenBank/DDBJ databases">
        <authorList>
            <person name="Zhirakovskaya E."/>
        </authorList>
    </citation>
    <scope>NUCLEOTIDE SEQUENCE</scope>
</reference>
<dbReference type="PIRSF" id="PIRSF006205">
    <property type="entry name" value="Dxp_reductismrs"/>
    <property type="match status" value="1"/>
</dbReference>
<organism evidence="15">
    <name type="scientific">hydrothermal vent metagenome</name>
    <dbReference type="NCBI Taxonomy" id="652676"/>
    <lineage>
        <taxon>unclassified sequences</taxon>
        <taxon>metagenomes</taxon>
        <taxon>ecological metagenomes</taxon>
    </lineage>
</organism>
<evidence type="ECO:0000259" key="14">
    <source>
        <dbReference type="Pfam" id="PF13288"/>
    </source>
</evidence>
<dbReference type="PANTHER" id="PTHR30525">
    <property type="entry name" value="1-DEOXY-D-XYLULOSE 5-PHOSPHATE REDUCTOISOMERASE"/>
    <property type="match status" value="1"/>
</dbReference>
<evidence type="ECO:0000256" key="8">
    <source>
        <dbReference type="ARBA" id="ARBA00023002"/>
    </source>
</evidence>
<dbReference type="EC" id="1.1.1.267" evidence="5"/>
<evidence type="ECO:0000256" key="7">
    <source>
        <dbReference type="ARBA" id="ARBA00022857"/>
    </source>
</evidence>
<dbReference type="InterPro" id="IPR036169">
    <property type="entry name" value="DXPR_C_sf"/>
</dbReference>
<dbReference type="Pfam" id="PF02670">
    <property type="entry name" value="DXP_reductoisom"/>
    <property type="match status" value="1"/>
</dbReference>
<dbReference type="FunFam" id="3.40.50.720:FF:000045">
    <property type="entry name" value="1-deoxy-D-xylulose 5-phosphate reductoisomerase"/>
    <property type="match status" value="1"/>
</dbReference>
<evidence type="ECO:0000313" key="15">
    <source>
        <dbReference type="EMBL" id="VAW47931.1"/>
    </source>
</evidence>
<evidence type="ECO:0000256" key="11">
    <source>
        <dbReference type="ARBA" id="ARBA00048543"/>
    </source>
</evidence>
<dbReference type="Gene3D" id="1.10.1740.10">
    <property type="match status" value="1"/>
</dbReference>
<dbReference type="GO" id="GO:0030604">
    <property type="term" value="F:1-deoxy-D-xylulose-5-phosphate reductoisomerase activity"/>
    <property type="evidence" value="ECO:0007669"/>
    <property type="project" value="UniProtKB-EC"/>
</dbReference>
<dbReference type="GO" id="GO:0051484">
    <property type="term" value="P:isopentenyl diphosphate biosynthetic process, methylerythritol 4-phosphate pathway involved in terpenoid biosynthetic process"/>
    <property type="evidence" value="ECO:0007669"/>
    <property type="project" value="TreeGrafter"/>
</dbReference>
<dbReference type="SUPFAM" id="SSF51735">
    <property type="entry name" value="NAD(P)-binding Rossmann-fold domains"/>
    <property type="match status" value="1"/>
</dbReference>
<accession>A0A3B0VY16</accession>
<dbReference type="HAMAP" id="MF_00183">
    <property type="entry name" value="DXP_reductoisom"/>
    <property type="match status" value="1"/>
</dbReference>
<comment type="similarity">
    <text evidence="4">Belongs to the DXR family.</text>
</comment>
<protein>
    <recommendedName>
        <fullName evidence="5">1-deoxy-D-xylulose-5-phosphate reductoisomerase</fullName>
        <ecNumber evidence="5">1.1.1.267</ecNumber>
    </recommendedName>
</protein>
<dbReference type="InterPro" id="IPR003821">
    <property type="entry name" value="DXP_reductoisomerase"/>
</dbReference>
<dbReference type="PANTHER" id="PTHR30525:SF0">
    <property type="entry name" value="1-DEOXY-D-XYLULOSE 5-PHOSPHATE REDUCTOISOMERASE, CHLOROPLASTIC"/>
    <property type="match status" value="1"/>
</dbReference>
<dbReference type="SUPFAM" id="SSF55347">
    <property type="entry name" value="Glyceraldehyde-3-phosphate dehydrogenase-like, C-terminal domain"/>
    <property type="match status" value="1"/>
</dbReference>
<feature type="domain" description="1-deoxy-D-xylulose 5-phosphate reductoisomerase C-terminal" evidence="13">
    <location>
        <begin position="144"/>
        <end position="232"/>
    </location>
</feature>
<keyword evidence="10" id="KW-0414">Isoprene biosynthesis</keyword>
<proteinExistence type="inferred from homology"/>
<dbReference type="GO" id="GO:0016853">
    <property type="term" value="F:isomerase activity"/>
    <property type="evidence" value="ECO:0007669"/>
    <property type="project" value="UniProtKB-KW"/>
</dbReference>
<dbReference type="Pfam" id="PF08436">
    <property type="entry name" value="DXP_redisom_C"/>
    <property type="match status" value="1"/>
</dbReference>
<evidence type="ECO:0000256" key="6">
    <source>
        <dbReference type="ARBA" id="ARBA00022723"/>
    </source>
</evidence>
<dbReference type="Pfam" id="PF13288">
    <property type="entry name" value="DXPR_C"/>
    <property type="match status" value="1"/>
</dbReference>
<dbReference type="InterPro" id="IPR013644">
    <property type="entry name" value="DXP_reductoisomerase_C"/>
</dbReference>
<evidence type="ECO:0000256" key="9">
    <source>
        <dbReference type="ARBA" id="ARBA00023211"/>
    </source>
</evidence>
<keyword evidence="9" id="KW-0464">Manganese</keyword>
<comment type="cofactor">
    <cofactor evidence="1">
        <name>Mn(2+)</name>
        <dbReference type="ChEBI" id="CHEBI:29035"/>
    </cofactor>
</comment>
<dbReference type="AlphaFoldDB" id="A0A3B0VY16"/>
<feature type="domain" description="DXP reductoisomerase C-terminal" evidence="14">
    <location>
        <begin position="264"/>
        <end position="379"/>
    </location>
</feature>
<evidence type="ECO:0000256" key="2">
    <source>
        <dbReference type="ARBA" id="ARBA00001946"/>
    </source>
</evidence>
<keyword evidence="8 15" id="KW-0560">Oxidoreductase</keyword>
<feature type="domain" description="1-deoxy-D-xylulose 5-phosphate reductoisomerase N-terminal" evidence="12">
    <location>
        <begin position="4"/>
        <end position="130"/>
    </location>
</feature>
<dbReference type="NCBIfam" id="TIGR00243">
    <property type="entry name" value="Dxr"/>
    <property type="match status" value="1"/>
</dbReference>
<dbReference type="UniPathway" id="UPA00056">
    <property type="reaction ID" value="UER00092"/>
</dbReference>
<gene>
    <name evidence="15" type="ORF">MNBD_GAMMA02-1068</name>
</gene>
<comment type="catalytic activity">
    <reaction evidence="11">
        <text>2-C-methyl-D-erythritol 4-phosphate + NADP(+) = 1-deoxy-D-xylulose 5-phosphate + NADPH + H(+)</text>
        <dbReference type="Rhea" id="RHEA:13717"/>
        <dbReference type="ChEBI" id="CHEBI:15378"/>
        <dbReference type="ChEBI" id="CHEBI:57783"/>
        <dbReference type="ChEBI" id="CHEBI:57792"/>
        <dbReference type="ChEBI" id="CHEBI:58262"/>
        <dbReference type="ChEBI" id="CHEBI:58349"/>
        <dbReference type="EC" id="1.1.1.267"/>
    </reaction>
    <physiologicalReaction direction="right-to-left" evidence="11">
        <dbReference type="Rhea" id="RHEA:13719"/>
    </physiologicalReaction>
</comment>
<comment type="cofactor">
    <cofactor evidence="2">
        <name>Mg(2+)</name>
        <dbReference type="ChEBI" id="CHEBI:18420"/>
    </cofactor>
</comment>
<evidence type="ECO:0000256" key="3">
    <source>
        <dbReference type="ARBA" id="ARBA00005094"/>
    </source>
</evidence>
<dbReference type="InterPro" id="IPR013512">
    <property type="entry name" value="DXP_reductoisomerase_N"/>
</dbReference>
<keyword evidence="6" id="KW-0479">Metal-binding</keyword>
<dbReference type="EMBL" id="UOFA01000377">
    <property type="protein sequence ID" value="VAW47931.1"/>
    <property type="molecule type" value="Genomic_DNA"/>
</dbReference>
<dbReference type="SUPFAM" id="SSF69055">
    <property type="entry name" value="1-deoxy-D-xylulose-5-phosphate reductoisomerase, C-terminal domain"/>
    <property type="match status" value="1"/>
</dbReference>
<evidence type="ECO:0000259" key="12">
    <source>
        <dbReference type="Pfam" id="PF02670"/>
    </source>
</evidence>
<evidence type="ECO:0000256" key="10">
    <source>
        <dbReference type="ARBA" id="ARBA00023229"/>
    </source>
</evidence>
<sequence length="389" mass="42163">MKSLAILGATGSIGDSTLKVVRKHPEKFTINALSAHKNIDKIIQLAKEFNPQHVVITDEVAFQTVQQQLTIKGTQVHSGKSALNYMVSDSQVDLVVAGIVGNAGMESVLAAVEAGKTLLLANKESIVAAGELVMSLAQRTKAQIIPLDSEHNAIFQCLGNTYQTGVRPKGVKDITLTASGGPFWQIDANQFKLITPAQAVAHPKWDMGAKISVDSATLMNKGLEIIEAHWLFNMANQDINVLVHPQSIIHSMVNFVDGSVLAQMGCPDMQIPISHGLGLGQRLENDADFLDLLQQQQLTFFQANTTKFRCLQLARDAMILGGTAPAILNAANEVSVAAFLAGQIRFDQIGQINDRILNDIQATKVESLAQLQDLDTEIRFNTETHINSL</sequence>
<evidence type="ECO:0000256" key="1">
    <source>
        <dbReference type="ARBA" id="ARBA00001936"/>
    </source>
</evidence>
<keyword evidence="7" id="KW-0521">NADP</keyword>
<dbReference type="Gene3D" id="3.40.50.720">
    <property type="entry name" value="NAD(P)-binding Rossmann-like Domain"/>
    <property type="match status" value="1"/>
</dbReference>
<dbReference type="InterPro" id="IPR036291">
    <property type="entry name" value="NAD(P)-bd_dom_sf"/>
</dbReference>
<name>A0A3B0VY16_9ZZZZ</name>
<evidence type="ECO:0000259" key="13">
    <source>
        <dbReference type="Pfam" id="PF08436"/>
    </source>
</evidence>
<evidence type="ECO:0000256" key="5">
    <source>
        <dbReference type="ARBA" id="ARBA00012366"/>
    </source>
</evidence>
<comment type="pathway">
    <text evidence="3">Isoprenoid biosynthesis; isopentenyl diphosphate biosynthesis via DXP pathway; isopentenyl diphosphate from 1-deoxy-D-xylulose 5-phosphate: step 1/6.</text>
</comment>
<keyword evidence="15" id="KW-0413">Isomerase</keyword>
<dbReference type="InterPro" id="IPR026877">
    <property type="entry name" value="DXPR_C"/>
</dbReference>
<evidence type="ECO:0000256" key="4">
    <source>
        <dbReference type="ARBA" id="ARBA00006825"/>
    </source>
</evidence>
<dbReference type="GO" id="GO:0030145">
    <property type="term" value="F:manganese ion binding"/>
    <property type="evidence" value="ECO:0007669"/>
    <property type="project" value="TreeGrafter"/>
</dbReference>